<evidence type="ECO:0000256" key="4">
    <source>
        <dbReference type="PROSITE-ProRule" id="PRU00175"/>
    </source>
</evidence>
<keyword evidence="3" id="KW-0862">Zinc</keyword>
<evidence type="ECO:0000256" key="1">
    <source>
        <dbReference type="ARBA" id="ARBA00022723"/>
    </source>
</evidence>
<evidence type="ECO:0000256" key="2">
    <source>
        <dbReference type="ARBA" id="ARBA00022771"/>
    </source>
</evidence>
<reference evidence="7" key="1">
    <citation type="journal article" date="2013" name="Nat. Genet.">
        <title>The Capsella rubella genome and the genomic consequences of rapid mating system evolution.</title>
        <authorList>
            <person name="Slotte T."/>
            <person name="Hazzouri K.M."/>
            <person name="Agren J.A."/>
            <person name="Koenig D."/>
            <person name="Maumus F."/>
            <person name="Guo Y.L."/>
            <person name="Steige K."/>
            <person name="Platts A.E."/>
            <person name="Escobar J.S."/>
            <person name="Newman L.K."/>
            <person name="Wang W."/>
            <person name="Mandakova T."/>
            <person name="Vello E."/>
            <person name="Smith L.M."/>
            <person name="Henz S.R."/>
            <person name="Steffen J."/>
            <person name="Takuno S."/>
            <person name="Brandvain Y."/>
            <person name="Coop G."/>
            <person name="Andolfatto P."/>
            <person name="Hu T.T."/>
            <person name="Blanchette M."/>
            <person name="Clark R.M."/>
            <person name="Quesneville H."/>
            <person name="Nordborg M."/>
            <person name="Gaut B.S."/>
            <person name="Lysak M.A."/>
            <person name="Jenkins J."/>
            <person name="Grimwood J."/>
            <person name="Chapman J."/>
            <person name="Prochnik S."/>
            <person name="Shu S."/>
            <person name="Rokhsar D."/>
            <person name="Schmutz J."/>
            <person name="Weigel D."/>
            <person name="Wright S.I."/>
        </authorList>
    </citation>
    <scope>NUCLEOTIDE SEQUENCE [LARGE SCALE GENOMIC DNA]</scope>
    <source>
        <strain evidence="7">cv. Monte Gargano</strain>
    </source>
</reference>
<dbReference type="Pfam" id="PF00628">
    <property type="entry name" value="PHD"/>
    <property type="match status" value="1"/>
</dbReference>
<keyword evidence="7" id="KW-1185">Reference proteome</keyword>
<dbReference type="Gene3D" id="3.30.40.10">
    <property type="entry name" value="Zinc/RING finger domain, C3HC4 (zinc finger)"/>
    <property type="match status" value="2"/>
</dbReference>
<evidence type="ECO:0000259" key="5">
    <source>
        <dbReference type="PROSITE" id="PS50089"/>
    </source>
</evidence>
<dbReference type="STRING" id="81985.R0HAX8"/>
<dbReference type="AlphaFoldDB" id="R0HAX8"/>
<evidence type="ECO:0000313" key="7">
    <source>
        <dbReference type="Proteomes" id="UP000029121"/>
    </source>
</evidence>
<organism evidence="6 7">
    <name type="scientific">Capsella rubella</name>
    <dbReference type="NCBI Taxonomy" id="81985"/>
    <lineage>
        <taxon>Eukaryota</taxon>
        <taxon>Viridiplantae</taxon>
        <taxon>Streptophyta</taxon>
        <taxon>Embryophyta</taxon>
        <taxon>Tracheophyta</taxon>
        <taxon>Spermatophyta</taxon>
        <taxon>Magnoliopsida</taxon>
        <taxon>eudicotyledons</taxon>
        <taxon>Gunneridae</taxon>
        <taxon>Pentapetalae</taxon>
        <taxon>rosids</taxon>
        <taxon>malvids</taxon>
        <taxon>Brassicales</taxon>
        <taxon>Brassicaceae</taxon>
        <taxon>Camelineae</taxon>
        <taxon>Capsella</taxon>
    </lineage>
</organism>
<dbReference type="PROSITE" id="PS00518">
    <property type="entry name" value="ZF_RING_1"/>
    <property type="match status" value="1"/>
</dbReference>
<feature type="domain" description="RING-type" evidence="5">
    <location>
        <begin position="31"/>
        <end position="70"/>
    </location>
</feature>
<dbReference type="GO" id="GO:0016567">
    <property type="term" value="P:protein ubiquitination"/>
    <property type="evidence" value="ECO:0007669"/>
    <property type="project" value="TreeGrafter"/>
</dbReference>
<dbReference type="SMART" id="SM00184">
    <property type="entry name" value="RING"/>
    <property type="match status" value="1"/>
</dbReference>
<protein>
    <recommendedName>
        <fullName evidence="5">RING-type domain-containing protein</fullName>
    </recommendedName>
</protein>
<dbReference type="InterPro" id="IPR001841">
    <property type="entry name" value="Znf_RING"/>
</dbReference>
<keyword evidence="2 4" id="KW-0863">Zinc-finger</keyword>
<evidence type="ECO:0000256" key="3">
    <source>
        <dbReference type="ARBA" id="ARBA00022833"/>
    </source>
</evidence>
<dbReference type="EMBL" id="KB870810">
    <property type="protein sequence ID" value="EOA22160.1"/>
    <property type="molecule type" value="Genomic_DNA"/>
</dbReference>
<dbReference type="GO" id="GO:0061630">
    <property type="term" value="F:ubiquitin protein ligase activity"/>
    <property type="evidence" value="ECO:0007669"/>
    <property type="project" value="TreeGrafter"/>
</dbReference>
<dbReference type="PANTHER" id="PTHR15315:SF26">
    <property type="entry name" value="E3 UBIQUITIN-PROTEIN LIGASE NRDP1"/>
    <property type="match status" value="1"/>
</dbReference>
<proteinExistence type="predicted"/>
<dbReference type="Pfam" id="PF13639">
    <property type="entry name" value="zf-RING_2"/>
    <property type="match status" value="1"/>
</dbReference>
<name>R0HAX8_9BRAS</name>
<dbReference type="SMART" id="SM00249">
    <property type="entry name" value="PHD"/>
    <property type="match status" value="1"/>
</dbReference>
<dbReference type="SUPFAM" id="SSF57850">
    <property type="entry name" value="RING/U-box"/>
    <property type="match status" value="1"/>
</dbReference>
<sequence length="224" mass="25240">MELDFDASNLVEDEAAEVGHNDMAGIEGERCGICMDIIVDRGVLDCCQHWFCFDCIDNWSTIMNLCPLCQREFQLITCVPVRHFISVFLFDLSEHFSYIFVRGGAVELGINKYLVLIVKVYDSGESSKVDEVSISGDEDYCIEEETDAVTSPPHDIDETHYIDEYAVICLDGDLCKIRNTFTYIGGDSNLDTSIACDSCDIWYHAVCVGFDLENASEDTWICPR</sequence>
<dbReference type="SUPFAM" id="SSF57903">
    <property type="entry name" value="FYVE/PHD zinc finger"/>
    <property type="match status" value="1"/>
</dbReference>
<dbReference type="InterPro" id="IPR013083">
    <property type="entry name" value="Znf_RING/FYVE/PHD"/>
</dbReference>
<dbReference type="InterPro" id="IPR017907">
    <property type="entry name" value="Znf_RING_CS"/>
</dbReference>
<dbReference type="InterPro" id="IPR019787">
    <property type="entry name" value="Znf_PHD-finger"/>
</dbReference>
<dbReference type="InterPro" id="IPR011011">
    <property type="entry name" value="Znf_FYVE_PHD"/>
</dbReference>
<dbReference type="InterPro" id="IPR001965">
    <property type="entry name" value="Znf_PHD"/>
</dbReference>
<gene>
    <name evidence="6" type="ORF">CARUB_v10002728mg</name>
</gene>
<dbReference type="Proteomes" id="UP000029121">
    <property type="component" value="Unassembled WGS sequence"/>
</dbReference>
<dbReference type="PROSITE" id="PS50089">
    <property type="entry name" value="ZF_RING_2"/>
    <property type="match status" value="1"/>
</dbReference>
<evidence type="ECO:0000313" key="6">
    <source>
        <dbReference type="EMBL" id="EOA22160.1"/>
    </source>
</evidence>
<accession>R0HAX8</accession>
<dbReference type="PANTHER" id="PTHR15315">
    <property type="entry name" value="RING FINGER PROTEIN 41, 151"/>
    <property type="match status" value="1"/>
</dbReference>
<dbReference type="eggNOG" id="ENOG502QS0G">
    <property type="taxonomic scope" value="Eukaryota"/>
</dbReference>
<keyword evidence="1" id="KW-0479">Metal-binding</keyword>
<dbReference type="GO" id="GO:0008270">
    <property type="term" value="F:zinc ion binding"/>
    <property type="evidence" value="ECO:0007669"/>
    <property type="project" value="UniProtKB-KW"/>
</dbReference>